<evidence type="ECO:0000256" key="3">
    <source>
        <dbReference type="ARBA" id="ARBA00022777"/>
    </source>
</evidence>
<dbReference type="PANTHER" id="PTHR43085:SF41">
    <property type="entry name" value="FRUCTOSELYSINE 6-KINASE"/>
    <property type="match status" value="1"/>
</dbReference>
<dbReference type="Gene3D" id="3.40.1190.20">
    <property type="match status" value="1"/>
</dbReference>
<sequence>MISVIGIGDNVCDKYIHLNKMYPGGQALNFAVFSKMLGINSAYMGVFGNDKVGEHIITTLDKIGVDISHCRHFEGENGYAVVDLVQGERVFVKSNKGGVLRLNPLEFSTEDLEYLKNFQVIHTSNNSYIDSQLETLASLGSTLSYDFSTSWRDDQRTKDICKHVNFAFMSCPNLNEEEIKNQLFIAHNFGTEIVVATRGNEGAIIYDGNMFFESKPKKVNAIDTLGAGDSFATTFLTSFILDIGKDLGKEMDKNKYEGLVYICLDKANKIASQTCMVFGAFGHGTNIS</sequence>
<dbReference type="InterPro" id="IPR029056">
    <property type="entry name" value="Ribokinase-like"/>
</dbReference>
<comment type="caution">
    <text evidence="5">The sequence shown here is derived from an EMBL/GenBank/DDBJ whole genome shotgun (WGS) entry which is preliminary data.</text>
</comment>
<name>A0A926ESU4_9FIRM</name>
<feature type="domain" description="Carbohydrate kinase PfkB" evidence="4">
    <location>
        <begin position="17"/>
        <end position="244"/>
    </location>
</feature>
<keyword evidence="6" id="KW-1185">Reference proteome</keyword>
<accession>A0A926ESU4</accession>
<evidence type="ECO:0000313" key="5">
    <source>
        <dbReference type="EMBL" id="MBC8588236.1"/>
    </source>
</evidence>
<comment type="similarity">
    <text evidence="1">Belongs to the carbohydrate kinase PfkB family.</text>
</comment>
<dbReference type="PROSITE" id="PS00583">
    <property type="entry name" value="PFKB_KINASES_1"/>
    <property type="match status" value="1"/>
</dbReference>
<dbReference type="Proteomes" id="UP000601171">
    <property type="component" value="Unassembled WGS sequence"/>
</dbReference>
<gene>
    <name evidence="5" type="ORF">H8707_08280</name>
</gene>
<keyword evidence="2" id="KW-0808">Transferase</keyword>
<organism evidence="5 6">
    <name type="scientific">Paratissierella segnis</name>
    <dbReference type="NCBI Taxonomy" id="2763679"/>
    <lineage>
        <taxon>Bacteria</taxon>
        <taxon>Bacillati</taxon>
        <taxon>Bacillota</taxon>
        <taxon>Tissierellia</taxon>
        <taxon>Tissierellales</taxon>
        <taxon>Tissierellaceae</taxon>
        <taxon>Paratissierella</taxon>
    </lineage>
</organism>
<proteinExistence type="inferred from homology"/>
<protein>
    <submittedName>
        <fullName evidence="5">Fructoselysine 6-kinase</fullName>
    </submittedName>
</protein>
<dbReference type="AlphaFoldDB" id="A0A926ESU4"/>
<dbReference type="InterPro" id="IPR011611">
    <property type="entry name" value="PfkB_dom"/>
</dbReference>
<reference evidence="5" key="1">
    <citation type="submission" date="2020-08" db="EMBL/GenBank/DDBJ databases">
        <title>Genome public.</title>
        <authorList>
            <person name="Liu C."/>
            <person name="Sun Q."/>
        </authorList>
    </citation>
    <scope>NUCLEOTIDE SEQUENCE</scope>
    <source>
        <strain evidence="5">BX21</strain>
    </source>
</reference>
<dbReference type="Pfam" id="PF00294">
    <property type="entry name" value="PfkB"/>
    <property type="match status" value="1"/>
</dbReference>
<dbReference type="InterPro" id="IPR002173">
    <property type="entry name" value="Carboh/pur_kinase_PfkB_CS"/>
</dbReference>
<evidence type="ECO:0000259" key="4">
    <source>
        <dbReference type="Pfam" id="PF00294"/>
    </source>
</evidence>
<dbReference type="InterPro" id="IPR050306">
    <property type="entry name" value="PfkB_Carbo_kinase"/>
</dbReference>
<dbReference type="CDD" id="cd01940">
    <property type="entry name" value="Fructoselysine_kinase_like"/>
    <property type="match status" value="1"/>
</dbReference>
<dbReference type="EMBL" id="JACRTG010000018">
    <property type="protein sequence ID" value="MBC8588236.1"/>
    <property type="molecule type" value="Genomic_DNA"/>
</dbReference>
<evidence type="ECO:0000256" key="2">
    <source>
        <dbReference type="ARBA" id="ARBA00022679"/>
    </source>
</evidence>
<dbReference type="SUPFAM" id="SSF53613">
    <property type="entry name" value="Ribokinase-like"/>
    <property type="match status" value="1"/>
</dbReference>
<dbReference type="GO" id="GO:0016301">
    <property type="term" value="F:kinase activity"/>
    <property type="evidence" value="ECO:0007669"/>
    <property type="project" value="UniProtKB-KW"/>
</dbReference>
<keyword evidence="3" id="KW-0418">Kinase</keyword>
<dbReference type="PANTHER" id="PTHR43085">
    <property type="entry name" value="HEXOKINASE FAMILY MEMBER"/>
    <property type="match status" value="1"/>
</dbReference>
<evidence type="ECO:0000313" key="6">
    <source>
        <dbReference type="Proteomes" id="UP000601171"/>
    </source>
</evidence>
<dbReference type="RefSeq" id="WP_262429685.1">
    <property type="nucleotide sequence ID" value="NZ_JACRTG010000018.1"/>
</dbReference>
<evidence type="ECO:0000256" key="1">
    <source>
        <dbReference type="ARBA" id="ARBA00010688"/>
    </source>
</evidence>